<evidence type="ECO:0000313" key="2">
    <source>
        <dbReference type="Proteomes" id="UP000254508"/>
    </source>
</evidence>
<name>A0A345YIW2_9SPHN</name>
<dbReference type="Proteomes" id="UP000254508">
    <property type="component" value="Plasmid unnamed"/>
</dbReference>
<dbReference type="EMBL" id="CP031358">
    <property type="protein sequence ID" value="AXK43864.1"/>
    <property type="molecule type" value="Genomic_DNA"/>
</dbReference>
<dbReference type="KEGG" id="err:DVR09_15530"/>
<reference evidence="1 2" key="1">
    <citation type="submission" date="2018-07" db="EMBL/GenBank/DDBJ databases">
        <title>Genome sequence of Erythrobacter strain YH-07, an antagonistic bacterium isolated from Yellow Sea.</title>
        <authorList>
            <person name="Tang T."/>
            <person name="Liu Q."/>
            <person name="Sun X."/>
        </authorList>
    </citation>
    <scope>NUCLEOTIDE SEQUENCE [LARGE SCALE GENOMIC DNA]</scope>
    <source>
        <strain evidence="1 2">YH-07</strain>
        <plasmid evidence="1 2">unnamed</plasmid>
    </source>
</reference>
<keyword evidence="2" id="KW-1185">Reference proteome</keyword>
<geneLocation type="plasmid" evidence="1 2">
    <name>unnamed</name>
</geneLocation>
<accession>A0A345YIW2</accession>
<dbReference type="OrthoDB" id="7822240at2"/>
<keyword evidence="1" id="KW-0614">Plasmid</keyword>
<protein>
    <submittedName>
        <fullName evidence="1">Uncharacterized protein</fullName>
    </submittedName>
</protein>
<sequence length="214" mass="23854">MIVIHEIPEKRKFNMSGSIILPFGKFKGQALDTVPNDYLGWLLNPVVVGKRGDKPTKVDVPAEIAEAALALINQRRDDEIRLDDVRDHLAGITNSDTETVYVLEDRRDFATGKLSDVHDTLDLALAAIDAEYPIEPVSEEEAEFHDAIAGELVRSSPCPKRDQILIWEVLPTGHRKVVWHFSGTRFSQNEHGIAQGKLPGDEKSLYDIARASGY</sequence>
<organism evidence="1 2">
    <name type="scientific">Erythrobacter aureus</name>
    <dbReference type="NCBI Taxonomy" id="2182384"/>
    <lineage>
        <taxon>Bacteria</taxon>
        <taxon>Pseudomonadati</taxon>
        <taxon>Pseudomonadota</taxon>
        <taxon>Alphaproteobacteria</taxon>
        <taxon>Sphingomonadales</taxon>
        <taxon>Erythrobacteraceae</taxon>
        <taxon>Erythrobacter/Porphyrobacter group</taxon>
        <taxon>Erythrobacter</taxon>
    </lineage>
</organism>
<evidence type="ECO:0000313" key="1">
    <source>
        <dbReference type="EMBL" id="AXK43864.1"/>
    </source>
</evidence>
<gene>
    <name evidence="1" type="ORF">DVR09_15530</name>
</gene>
<dbReference type="AlphaFoldDB" id="A0A345YIW2"/>
<proteinExistence type="predicted"/>